<dbReference type="Pfam" id="PF01408">
    <property type="entry name" value="GFO_IDH_MocA"/>
    <property type="match status" value="1"/>
</dbReference>
<dbReference type="InterPro" id="IPR051450">
    <property type="entry name" value="Gfo/Idh/MocA_Oxidoreductases"/>
</dbReference>
<dbReference type="GO" id="GO:0000166">
    <property type="term" value="F:nucleotide binding"/>
    <property type="evidence" value="ECO:0007669"/>
    <property type="project" value="InterPro"/>
</dbReference>
<name>A0A4Q1C3U1_9BACT</name>
<proteinExistence type="predicted"/>
<evidence type="ECO:0000259" key="2">
    <source>
        <dbReference type="Pfam" id="PF01408"/>
    </source>
</evidence>
<dbReference type="SUPFAM" id="SSF55347">
    <property type="entry name" value="Glyceraldehyde-3-phosphate dehydrogenase-like, C-terminal domain"/>
    <property type="match status" value="1"/>
</dbReference>
<organism evidence="4 5">
    <name type="scientific">Oleiharenicola lentus</name>
    <dbReference type="NCBI Taxonomy" id="2508720"/>
    <lineage>
        <taxon>Bacteria</taxon>
        <taxon>Pseudomonadati</taxon>
        <taxon>Verrucomicrobiota</taxon>
        <taxon>Opitutia</taxon>
        <taxon>Opitutales</taxon>
        <taxon>Opitutaceae</taxon>
        <taxon>Oleiharenicola</taxon>
    </lineage>
</organism>
<dbReference type="AlphaFoldDB" id="A0A4Q1C3U1"/>
<dbReference type="Gene3D" id="3.40.50.720">
    <property type="entry name" value="NAD(P)-binding Rossmann-like Domain"/>
    <property type="match status" value="1"/>
</dbReference>
<feature type="domain" description="Gfo/Idh/MocA-like oxidoreductase N-terminal" evidence="2">
    <location>
        <begin position="5"/>
        <end position="124"/>
    </location>
</feature>
<dbReference type="InterPro" id="IPR055170">
    <property type="entry name" value="GFO_IDH_MocA-like_dom"/>
</dbReference>
<dbReference type="InterPro" id="IPR036291">
    <property type="entry name" value="NAD(P)-bd_dom_sf"/>
</dbReference>
<dbReference type="PANTHER" id="PTHR43377:SF6">
    <property type="entry name" value="GFO_IDH_MOCA-LIKE OXIDOREDUCTASE N-TERMINAL DOMAIN-CONTAINING PROTEIN"/>
    <property type="match status" value="1"/>
</dbReference>
<dbReference type="InterPro" id="IPR000683">
    <property type="entry name" value="Gfo/Idh/MocA-like_OxRdtase_N"/>
</dbReference>
<dbReference type="EMBL" id="SDHX01000002">
    <property type="protein sequence ID" value="RXK52905.1"/>
    <property type="molecule type" value="Genomic_DNA"/>
</dbReference>
<evidence type="ECO:0000313" key="4">
    <source>
        <dbReference type="EMBL" id="RXK52905.1"/>
    </source>
</evidence>
<sequence length="381" mass="42271">MSKVLNVGVVGCGYWGPNLIRNFRSLPDCRMRTICDASEARLRHLKTLYPEVEAETKFENLLNDTTLDAIVIATPVRHHFPMAKSSLLAGKHTFIEKPLAASVAQCEELVDLAKKQGLILMVGHTFLYSPAVRKMKEIVDKGDIGEIRYISARRLNLGLFQKDINVAWDLAPHDISIILHIMNETPLRVNCQGTAHVTPGIEDVTSMSLSFTREKSAIIQSSWLDPKKIREMTIVGSERMIVYDDVAPQEKIKIFDVRVERPPHYDTFAEFHYAYHYGDMYSPYIKQDEPLKTECQHFLDCIRSGNTPITDGRRGLEIVRILEASSQSLKLHGAPIELPSAAKSSAGSSSSRSPVTDSSGSRSPLAVGAIKPIGDSANKAG</sequence>
<dbReference type="Pfam" id="PF22725">
    <property type="entry name" value="GFO_IDH_MocA_C3"/>
    <property type="match status" value="1"/>
</dbReference>
<feature type="region of interest" description="Disordered" evidence="1">
    <location>
        <begin position="340"/>
        <end position="381"/>
    </location>
</feature>
<dbReference type="SUPFAM" id="SSF51735">
    <property type="entry name" value="NAD(P)-binding Rossmann-fold domains"/>
    <property type="match status" value="1"/>
</dbReference>
<reference evidence="4 5" key="1">
    <citation type="submission" date="2019-01" db="EMBL/GenBank/DDBJ databases">
        <title>Lacunisphaera sp. strain TWA-58.</title>
        <authorList>
            <person name="Chen W.-M."/>
        </authorList>
    </citation>
    <scope>NUCLEOTIDE SEQUENCE [LARGE SCALE GENOMIC DNA]</scope>
    <source>
        <strain evidence="4 5">TWA-58</strain>
    </source>
</reference>
<feature type="compositionally biased region" description="Low complexity" evidence="1">
    <location>
        <begin position="340"/>
        <end position="364"/>
    </location>
</feature>
<comment type="caution">
    <text evidence="4">The sequence shown here is derived from an EMBL/GenBank/DDBJ whole genome shotgun (WGS) entry which is preliminary data.</text>
</comment>
<dbReference type="PANTHER" id="PTHR43377">
    <property type="entry name" value="BILIVERDIN REDUCTASE A"/>
    <property type="match status" value="1"/>
</dbReference>
<evidence type="ECO:0000313" key="5">
    <source>
        <dbReference type="Proteomes" id="UP000290218"/>
    </source>
</evidence>
<evidence type="ECO:0000256" key="1">
    <source>
        <dbReference type="SAM" id="MobiDB-lite"/>
    </source>
</evidence>
<dbReference type="Gene3D" id="3.30.360.10">
    <property type="entry name" value="Dihydrodipicolinate Reductase, domain 2"/>
    <property type="match status" value="1"/>
</dbReference>
<dbReference type="RefSeq" id="WP_129048495.1">
    <property type="nucleotide sequence ID" value="NZ_SDHX01000002.1"/>
</dbReference>
<evidence type="ECO:0000259" key="3">
    <source>
        <dbReference type="Pfam" id="PF22725"/>
    </source>
</evidence>
<accession>A0A4Q1C3U1</accession>
<gene>
    <name evidence="4" type="ORF">ESB00_14430</name>
</gene>
<keyword evidence="5" id="KW-1185">Reference proteome</keyword>
<feature type="domain" description="GFO/IDH/MocA-like oxidoreductase" evidence="3">
    <location>
        <begin position="132"/>
        <end position="241"/>
    </location>
</feature>
<protein>
    <submittedName>
        <fullName evidence="4">Gfo/Idh/MocA family oxidoreductase</fullName>
    </submittedName>
</protein>
<dbReference type="Proteomes" id="UP000290218">
    <property type="component" value="Unassembled WGS sequence"/>
</dbReference>
<dbReference type="OrthoDB" id="9815825at2"/>